<reference evidence="1 2" key="1">
    <citation type="submission" date="2018-05" db="EMBL/GenBank/DDBJ databases">
        <title>Complete genome sequence of Pseudomonas kribbensis 46-2(T).</title>
        <authorList>
            <person name="Jeong H."/>
            <person name="Lee S.-G."/>
            <person name="Rha E."/>
            <person name="Kim H."/>
        </authorList>
    </citation>
    <scope>NUCLEOTIDE SEQUENCE [LARGE SCALE GENOMIC DNA]</scope>
    <source>
        <strain evidence="1 2">46-2</strain>
    </source>
</reference>
<accession>A0A345RJG7</accession>
<proteinExistence type="predicted"/>
<dbReference type="AlphaFoldDB" id="A0A345RJG7"/>
<protein>
    <submittedName>
        <fullName evidence="1">Uncharacterized protein</fullName>
    </submittedName>
</protein>
<sequence>MLKGVISEGHLLLCRSIASRLAPTGDLWRSQIRCGSQPAGDGACTGPTLSGQIKPSCTADCLPS</sequence>
<gene>
    <name evidence="1" type="ORF">DLD99_02770</name>
</gene>
<dbReference type="KEGG" id="pke:DLD99_02770"/>
<dbReference type="Proteomes" id="UP000253720">
    <property type="component" value="Chromosome"/>
</dbReference>
<keyword evidence="2" id="KW-1185">Reference proteome</keyword>
<evidence type="ECO:0000313" key="1">
    <source>
        <dbReference type="EMBL" id="AXI59433.1"/>
    </source>
</evidence>
<dbReference type="EMBL" id="CP029608">
    <property type="protein sequence ID" value="AXI59433.1"/>
    <property type="molecule type" value="Genomic_DNA"/>
</dbReference>
<organism evidence="1 2">
    <name type="scientific">Pseudomonas kribbensis</name>
    <dbReference type="NCBI Taxonomy" id="1628086"/>
    <lineage>
        <taxon>Bacteria</taxon>
        <taxon>Pseudomonadati</taxon>
        <taxon>Pseudomonadota</taxon>
        <taxon>Gammaproteobacteria</taxon>
        <taxon>Pseudomonadales</taxon>
        <taxon>Pseudomonadaceae</taxon>
        <taxon>Pseudomonas</taxon>
    </lineage>
</organism>
<evidence type="ECO:0000313" key="2">
    <source>
        <dbReference type="Proteomes" id="UP000253720"/>
    </source>
</evidence>
<name>A0A345RJG7_9PSED</name>